<protein>
    <submittedName>
        <fullName evidence="9">Carbohydrate ABC transporter permease</fullName>
    </submittedName>
</protein>
<feature type="transmembrane region" description="Helical" evidence="7">
    <location>
        <begin position="160"/>
        <end position="182"/>
    </location>
</feature>
<evidence type="ECO:0000256" key="6">
    <source>
        <dbReference type="ARBA" id="ARBA00023136"/>
    </source>
</evidence>
<evidence type="ECO:0000256" key="1">
    <source>
        <dbReference type="ARBA" id="ARBA00004651"/>
    </source>
</evidence>
<feature type="transmembrane region" description="Helical" evidence="7">
    <location>
        <begin position="124"/>
        <end position="148"/>
    </location>
</feature>
<gene>
    <name evidence="9" type="ORF">P5G62_027950</name>
</gene>
<dbReference type="PROSITE" id="PS50928">
    <property type="entry name" value="ABC_TM1"/>
    <property type="match status" value="1"/>
</dbReference>
<keyword evidence="5 7" id="KW-1133">Transmembrane helix</keyword>
<evidence type="ECO:0000256" key="3">
    <source>
        <dbReference type="ARBA" id="ARBA00022475"/>
    </source>
</evidence>
<evidence type="ECO:0000313" key="9">
    <source>
        <dbReference type="EMBL" id="MFB3170928.1"/>
    </source>
</evidence>
<proteinExistence type="inferred from homology"/>
<dbReference type="InterPro" id="IPR000515">
    <property type="entry name" value="MetI-like"/>
</dbReference>
<dbReference type="CDD" id="cd06261">
    <property type="entry name" value="TM_PBP2"/>
    <property type="match status" value="1"/>
</dbReference>
<keyword evidence="10" id="KW-1185">Reference proteome</keyword>
<feature type="transmembrane region" description="Helical" evidence="7">
    <location>
        <begin position="31"/>
        <end position="50"/>
    </location>
</feature>
<feature type="transmembrane region" description="Helical" evidence="7">
    <location>
        <begin position="263"/>
        <end position="283"/>
    </location>
</feature>
<comment type="caution">
    <text evidence="9">The sequence shown here is derived from an EMBL/GenBank/DDBJ whole genome shotgun (WGS) entry which is preliminary data.</text>
</comment>
<dbReference type="EMBL" id="JAROBZ020000004">
    <property type="protein sequence ID" value="MFB3170928.1"/>
    <property type="molecule type" value="Genomic_DNA"/>
</dbReference>
<dbReference type="RefSeq" id="WP_306075271.1">
    <property type="nucleotide sequence ID" value="NZ_JAROBZ020000004.1"/>
</dbReference>
<dbReference type="SUPFAM" id="SSF161098">
    <property type="entry name" value="MetI-like"/>
    <property type="match status" value="1"/>
</dbReference>
<feature type="domain" description="ABC transmembrane type-1" evidence="8">
    <location>
        <begin position="92"/>
        <end position="284"/>
    </location>
</feature>
<dbReference type="Pfam" id="PF00528">
    <property type="entry name" value="BPD_transp_1"/>
    <property type="match status" value="1"/>
</dbReference>
<feature type="transmembrane region" description="Helical" evidence="7">
    <location>
        <begin position="96"/>
        <end position="117"/>
    </location>
</feature>
<sequence length="300" mass="33488">MSQTNTEVISQVQINQKASARSKLPKIILRSLRYLVLTLIAAALLLPLVWTISASLKPSSDIFSVPIKWIPSEFKWDNYSRVLSIFPMFQYSANTLIITISAIIGQVLSSVCVAYGFARFRHPLANVIFLLVLATMMIPGQVTMIPQFLMYKEFGWVNTYLPLIVPNFFAAAINIFLLRQFIMGIPKELDESAKMDGCSSFGILTRIIAPMCKPIIITIMIWTFNANWNDFMGPLIYLNDPEKFTLQLGIYSLNAGQQGITDYGMMFAATLLALIPTLLLFAVGQKYFMSGIKLGGALKG</sequence>
<evidence type="ECO:0000256" key="7">
    <source>
        <dbReference type="RuleBase" id="RU363032"/>
    </source>
</evidence>
<name>A0ABV4Z281_9BACI</name>
<keyword evidence="6 7" id="KW-0472">Membrane</keyword>
<organism evidence="9 10">
    <name type="scientific">Neobacillus driksii</name>
    <dbReference type="NCBI Taxonomy" id="3035913"/>
    <lineage>
        <taxon>Bacteria</taxon>
        <taxon>Bacillati</taxon>
        <taxon>Bacillota</taxon>
        <taxon>Bacilli</taxon>
        <taxon>Bacillales</taxon>
        <taxon>Bacillaceae</taxon>
        <taxon>Neobacillus</taxon>
    </lineage>
</organism>
<keyword evidence="3" id="KW-1003">Cell membrane</keyword>
<evidence type="ECO:0000313" key="10">
    <source>
        <dbReference type="Proteomes" id="UP001241748"/>
    </source>
</evidence>
<comment type="subcellular location">
    <subcellularLocation>
        <location evidence="1 7">Cell membrane</location>
        <topology evidence="1 7">Multi-pass membrane protein</topology>
    </subcellularLocation>
</comment>
<evidence type="ECO:0000256" key="5">
    <source>
        <dbReference type="ARBA" id="ARBA00022989"/>
    </source>
</evidence>
<evidence type="ECO:0000256" key="2">
    <source>
        <dbReference type="ARBA" id="ARBA00022448"/>
    </source>
</evidence>
<keyword evidence="4 7" id="KW-0812">Transmembrane</keyword>
<dbReference type="PANTHER" id="PTHR43744">
    <property type="entry name" value="ABC TRANSPORTER PERMEASE PROTEIN MG189-RELATED-RELATED"/>
    <property type="match status" value="1"/>
</dbReference>
<comment type="similarity">
    <text evidence="7">Belongs to the binding-protein-dependent transport system permease family.</text>
</comment>
<reference evidence="9 10" key="1">
    <citation type="submission" date="2024-05" db="EMBL/GenBank/DDBJ databases">
        <authorList>
            <person name="Venkateswaran K."/>
        </authorList>
    </citation>
    <scope>NUCLEOTIDE SEQUENCE [LARGE SCALE GENOMIC DNA]</scope>
    <source>
        <strain evidence="9 10">179-C4-2-HS</strain>
    </source>
</reference>
<keyword evidence="2 7" id="KW-0813">Transport</keyword>
<evidence type="ECO:0000259" key="8">
    <source>
        <dbReference type="PROSITE" id="PS50928"/>
    </source>
</evidence>
<dbReference type="InterPro" id="IPR035906">
    <property type="entry name" value="MetI-like_sf"/>
</dbReference>
<feature type="transmembrane region" description="Helical" evidence="7">
    <location>
        <begin position="203"/>
        <end position="224"/>
    </location>
</feature>
<accession>A0ABV4Z281</accession>
<evidence type="ECO:0000256" key="4">
    <source>
        <dbReference type="ARBA" id="ARBA00022692"/>
    </source>
</evidence>
<dbReference type="Gene3D" id="1.10.3720.10">
    <property type="entry name" value="MetI-like"/>
    <property type="match status" value="1"/>
</dbReference>
<dbReference type="PANTHER" id="PTHR43744:SF12">
    <property type="entry name" value="ABC TRANSPORTER PERMEASE PROTEIN MG189-RELATED"/>
    <property type="match status" value="1"/>
</dbReference>
<dbReference type="Proteomes" id="UP001241748">
    <property type="component" value="Unassembled WGS sequence"/>
</dbReference>